<dbReference type="Proteomes" id="UP000809529">
    <property type="component" value="Unassembled WGS sequence"/>
</dbReference>
<protein>
    <submittedName>
        <fullName evidence="1">Uncharacterized protein</fullName>
    </submittedName>
</protein>
<keyword evidence="2" id="KW-1185">Reference proteome</keyword>
<reference evidence="1 2" key="1">
    <citation type="submission" date="2020-01" db="EMBL/GenBank/DDBJ databases">
        <title>Comparative genomics of meat spoilage bacteria.</title>
        <authorList>
            <person name="Hilgarth M."/>
            <person name="Vogel R.F."/>
        </authorList>
    </citation>
    <scope>NUCLEOTIDE SEQUENCE [LARGE SCALE GENOMIC DNA]</scope>
    <source>
        <strain evidence="1 2">TMW2.2077</strain>
    </source>
</reference>
<dbReference type="EMBL" id="JAAEBW010000021">
    <property type="protein sequence ID" value="MBM1197973.1"/>
    <property type="molecule type" value="Genomic_DNA"/>
</dbReference>
<evidence type="ECO:0000313" key="1">
    <source>
        <dbReference type="EMBL" id="MBM1197973.1"/>
    </source>
</evidence>
<organism evidence="1 2">
    <name type="scientific">Pseudomonas weihenstephanensis</name>
    <dbReference type="NCBI Taxonomy" id="1608994"/>
    <lineage>
        <taxon>Bacteria</taxon>
        <taxon>Pseudomonadati</taxon>
        <taxon>Pseudomonadota</taxon>
        <taxon>Gammaproteobacteria</taxon>
        <taxon>Pseudomonadales</taxon>
        <taxon>Pseudomonadaceae</taxon>
        <taxon>Pseudomonas</taxon>
    </lineage>
</organism>
<accession>A0ABS1ZNF5</accession>
<dbReference type="RefSeq" id="WP_203304000.1">
    <property type="nucleotide sequence ID" value="NZ_JAAEBW010000021.1"/>
</dbReference>
<gene>
    <name evidence="1" type="ORF">GYN02_22670</name>
</gene>
<name>A0ABS1ZNF5_9PSED</name>
<evidence type="ECO:0000313" key="2">
    <source>
        <dbReference type="Proteomes" id="UP000809529"/>
    </source>
</evidence>
<sequence>MDNTENADKRLLTTVMDEVQTDFTMASIAVEKIRQGAESITASVHGRNHVKASFEHHDGTPMSPEEALAHQCVHAASIGKALGREFLLKAPAPLLEQFTTVAGNRNVPDSGAMIAGLLHGFMIAFATRETEERALKAMLEVARICDEANNIRGTNFGQASE</sequence>
<comment type="caution">
    <text evidence="1">The sequence shown here is derived from an EMBL/GenBank/DDBJ whole genome shotgun (WGS) entry which is preliminary data.</text>
</comment>
<proteinExistence type="predicted"/>